<protein>
    <submittedName>
        <fullName evidence="2">Uncharacterized protein</fullName>
    </submittedName>
</protein>
<organism evidence="2 3">
    <name type="scientific">Cymbomonas tetramitiformis</name>
    <dbReference type="NCBI Taxonomy" id="36881"/>
    <lineage>
        <taxon>Eukaryota</taxon>
        <taxon>Viridiplantae</taxon>
        <taxon>Chlorophyta</taxon>
        <taxon>Pyramimonadophyceae</taxon>
        <taxon>Pyramimonadales</taxon>
        <taxon>Pyramimonadaceae</taxon>
        <taxon>Cymbomonas</taxon>
    </lineage>
</organism>
<keyword evidence="1" id="KW-1133">Transmembrane helix</keyword>
<evidence type="ECO:0000313" key="3">
    <source>
        <dbReference type="Proteomes" id="UP001190700"/>
    </source>
</evidence>
<dbReference type="PANTHER" id="PTHR35791:SF1">
    <property type="entry name" value="UPF0754 MEMBRANE PROTEIN YHEB"/>
    <property type="match status" value="1"/>
</dbReference>
<dbReference type="AlphaFoldDB" id="A0AAE0KVZ7"/>
<sequence>MSLFRKHWRHTFIVYATVPLAGQVGQALARNIDARVLLEDDDSSGDNSGEGFPKWVMYIIIPFVSGIVGYITNVLALWMTFYPIEFFPQPLKCTQIPGQPFGLGWQGIIPSKAAHMTAIMTRLMTEKLIDLKEVFSRLDPKKVAVALKPGIAQVNERILNKVGKREASDLWTSLDPLVKEEILQNSLEMTEEFVEGLMK</sequence>
<dbReference type="EMBL" id="LGRX02016128">
    <property type="protein sequence ID" value="KAK3262519.1"/>
    <property type="molecule type" value="Genomic_DNA"/>
</dbReference>
<keyword evidence="1" id="KW-0472">Membrane</keyword>
<accession>A0AAE0KVZ7</accession>
<gene>
    <name evidence="2" type="ORF">CYMTET_28633</name>
</gene>
<comment type="caution">
    <text evidence="2">The sequence shown here is derived from an EMBL/GenBank/DDBJ whole genome shotgun (WGS) entry which is preliminary data.</text>
</comment>
<proteinExistence type="predicted"/>
<dbReference type="PANTHER" id="PTHR35791">
    <property type="entry name" value="UPF0754 MEMBRANE PROTEIN YHEB"/>
    <property type="match status" value="1"/>
</dbReference>
<dbReference type="Proteomes" id="UP001190700">
    <property type="component" value="Unassembled WGS sequence"/>
</dbReference>
<evidence type="ECO:0000313" key="2">
    <source>
        <dbReference type="EMBL" id="KAK3262519.1"/>
    </source>
</evidence>
<name>A0AAE0KVZ7_9CHLO</name>
<keyword evidence="3" id="KW-1185">Reference proteome</keyword>
<reference evidence="2 3" key="1">
    <citation type="journal article" date="2015" name="Genome Biol. Evol.">
        <title>Comparative Genomics of a Bacterivorous Green Alga Reveals Evolutionary Causalities and Consequences of Phago-Mixotrophic Mode of Nutrition.</title>
        <authorList>
            <person name="Burns J.A."/>
            <person name="Paasch A."/>
            <person name="Narechania A."/>
            <person name="Kim E."/>
        </authorList>
    </citation>
    <scope>NUCLEOTIDE SEQUENCE [LARGE SCALE GENOMIC DNA]</scope>
    <source>
        <strain evidence="2 3">PLY_AMNH</strain>
    </source>
</reference>
<evidence type="ECO:0000256" key="1">
    <source>
        <dbReference type="SAM" id="Phobius"/>
    </source>
</evidence>
<feature type="transmembrane region" description="Helical" evidence="1">
    <location>
        <begin position="55"/>
        <end position="82"/>
    </location>
</feature>
<keyword evidence="1" id="KW-0812">Transmembrane</keyword>